<protein>
    <recommendedName>
        <fullName evidence="1">uroporphyrinogen-III C-methyltransferase</fullName>
        <ecNumber evidence="1">2.1.1.107</ecNumber>
    </recommendedName>
</protein>
<dbReference type="InterPro" id="IPR014777">
    <property type="entry name" value="4pyrrole_Mease_sub1"/>
</dbReference>
<dbReference type="EMBL" id="BARS01011109">
    <property type="protein sequence ID" value="GAF99254.1"/>
    <property type="molecule type" value="Genomic_DNA"/>
</dbReference>
<dbReference type="EC" id="2.1.1.107" evidence="1"/>
<proteinExistence type="predicted"/>
<feature type="non-terminal residue" evidence="4">
    <location>
        <position position="54"/>
    </location>
</feature>
<gene>
    <name evidence="4" type="ORF">S01H1_20328</name>
</gene>
<evidence type="ECO:0000313" key="4">
    <source>
        <dbReference type="EMBL" id="GAF99254.1"/>
    </source>
</evidence>
<dbReference type="InterPro" id="IPR000878">
    <property type="entry name" value="4pyrrol_Mease"/>
</dbReference>
<evidence type="ECO:0000256" key="2">
    <source>
        <dbReference type="ARBA" id="ARBA00023244"/>
    </source>
</evidence>
<comment type="caution">
    <text evidence="4">The sequence shown here is derived from an EMBL/GenBank/DDBJ whole genome shotgun (WGS) entry which is preliminary data.</text>
</comment>
<dbReference type="PANTHER" id="PTHR45790">
    <property type="entry name" value="SIROHEME SYNTHASE-RELATED"/>
    <property type="match status" value="1"/>
</dbReference>
<dbReference type="InterPro" id="IPR050161">
    <property type="entry name" value="Siro_Cobalamin_biosynth"/>
</dbReference>
<dbReference type="SUPFAM" id="SSF53790">
    <property type="entry name" value="Tetrapyrrole methylase"/>
    <property type="match status" value="1"/>
</dbReference>
<dbReference type="PANTHER" id="PTHR45790:SF3">
    <property type="entry name" value="S-ADENOSYL-L-METHIONINE-DEPENDENT UROPORPHYRINOGEN III METHYLTRANSFERASE, CHLOROPLASTIC"/>
    <property type="match status" value="1"/>
</dbReference>
<reference evidence="4" key="1">
    <citation type="journal article" date="2014" name="Front. Microbiol.">
        <title>High frequency of phylogenetically diverse reductive dehalogenase-homologous genes in deep subseafloor sedimentary metagenomes.</title>
        <authorList>
            <person name="Kawai M."/>
            <person name="Futagami T."/>
            <person name="Toyoda A."/>
            <person name="Takaki Y."/>
            <person name="Nishi S."/>
            <person name="Hori S."/>
            <person name="Arai W."/>
            <person name="Tsubouchi T."/>
            <person name="Morono Y."/>
            <person name="Uchiyama I."/>
            <person name="Ito T."/>
            <person name="Fujiyama A."/>
            <person name="Inagaki F."/>
            <person name="Takami H."/>
        </authorList>
    </citation>
    <scope>NUCLEOTIDE SEQUENCE</scope>
    <source>
        <strain evidence="4">Expedition CK06-06</strain>
    </source>
</reference>
<evidence type="ECO:0000259" key="3">
    <source>
        <dbReference type="Pfam" id="PF00590"/>
    </source>
</evidence>
<sequence>MKETVGRVILVGAGPGDPDLITVRGVAALRSADAVVYDALVADAVLDFAAPQAE</sequence>
<dbReference type="Pfam" id="PF00590">
    <property type="entry name" value="TP_methylase"/>
    <property type="match status" value="1"/>
</dbReference>
<name>X0U146_9ZZZZ</name>
<dbReference type="InterPro" id="IPR003043">
    <property type="entry name" value="Uropor_MeTrfase_CS"/>
</dbReference>
<feature type="domain" description="Tetrapyrrole methylase" evidence="3">
    <location>
        <begin position="7"/>
        <end position="51"/>
    </location>
</feature>
<dbReference type="PROSITE" id="PS00839">
    <property type="entry name" value="SUMT_1"/>
    <property type="match status" value="1"/>
</dbReference>
<dbReference type="GO" id="GO:0004851">
    <property type="term" value="F:uroporphyrin-III C-methyltransferase activity"/>
    <property type="evidence" value="ECO:0007669"/>
    <property type="project" value="UniProtKB-EC"/>
</dbReference>
<dbReference type="InterPro" id="IPR035996">
    <property type="entry name" value="4pyrrol_Methylase_sf"/>
</dbReference>
<dbReference type="AlphaFoldDB" id="X0U146"/>
<organism evidence="4">
    <name type="scientific">marine sediment metagenome</name>
    <dbReference type="NCBI Taxonomy" id="412755"/>
    <lineage>
        <taxon>unclassified sequences</taxon>
        <taxon>metagenomes</taxon>
        <taxon>ecological metagenomes</taxon>
    </lineage>
</organism>
<dbReference type="Gene3D" id="3.40.1010.10">
    <property type="entry name" value="Cobalt-precorrin-4 Transmethylase, Domain 1"/>
    <property type="match status" value="1"/>
</dbReference>
<accession>X0U146</accession>
<dbReference type="GO" id="GO:0019354">
    <property type="term" value="P:siroheme biosynthetic process"/>
    <property type="evidence" value="ECO:0007669"/>
    <property type="project" value="TreeGrafter"/>
</dbReference>
<keyword evidence="2" id="KW-0627">Porphyrin biosynthesis</keyword>
<evidence type="ECO:0000256" key="1">
    <source>
        <dbReference type="ARBA" id="ARBA00012162"/>
    </source>
</evidence>